<evidence type="ECO:0000256" key="1">
    <source>
        <dbReference type="SAM" id="MobiDB-lite"/>
    </source>
</evidence>
<feature type="signal peptide" evidence="2">
    <location>
        <begin position="1"/>
        <end position="29"/>
    </location>
</feature>
<dbReference type="EMBL" id="LT838813">
    <property type="protein sequence ID" value="SMD42327.1"/>
    <property type="molecule type" value="Genomic_DNA"/>
</dbReference>
<evidence type="ECO:0000313" key="3">
    <source>
        <dbReference type="EMBL" id="SMD42327.1"/>
    </source>
</evidence>
<keyword evidence="2" id="KW-0732">Signal</keyword>
<name>A0A1W2H058_9BACT</name>
<sequence>MNIDLSFPKITRFLILPIAFLFLANSAPAASVSVSPSVTFPDIVPFEQQVQTSNHYPTQICQEGLLPKKKKRRKQDEGGDAQKKENCVNEVNTSESEEGIHPVKSYQQLKGILEEVDMMVSGWV</sequence>
<feature type="region of interest" description="Disordered" evidence="1">
    <location>
        <begin position="66"/>
        <end position="99"/>
    </location>
</feature>
<evidence type="ECO:0000313" key="4">
    <source>
        <dbReference type="Proteomes" id="UP000192333"/>
    </source>
</evidence>
<organism evidence="3 4">
    <name type="scientific">Aquiflexum balticum DSM 16537</name>
    <dbReference type="NCBI Taxonomy" id="758820"/>
    <lineage>
        <taxon>Bacteria</taxon>
        <taxon>Pseudomonadati</taxon>
        <taxon>Bacteroidota</taxon>
        <taxon>Cytophagia</taxon>
        <taxon>Cytophagales</taxon>
        <taxon>Cyclobacteriaceae</taxon>
        <taxon>Aquiflexum</taxon>
    </lineage>
</organism>
<keyword evidence="4" id="KW-1185">Reference proteome</keyword>
<evidence type="ECO:0000256" key="2">
    <source>
        <dbReference type="SAM" id="SignalP"/>
    </source>
</evidence>
<accession>A0A1W2H058</accession>
<proteinExistence type="predicted"/>
<protein>
    <submittedName>
        <fullName evidence="3">Uncharacterized protein</fullName>
    </submittedName>
</protein>
<dbReference type="STRING" id="758820.SAMN00777080_0874"/>
<dbReference type="AlphaFoldDB" id="A0A1W2H058"/>
<feature type="chain" id="PRO_5013366155" evidence="2">
    <location>
        <begin position="30"/>
        <end position="124"/>
    </location>
</feature>
<reference evidence="4" key="1">
    <citation type="submission" date="2017-04" db="EMBL/GenBank/DDBJ databases">
        <authorList>
            <person name="Varghese N."/>
            <person name="Submissions S."/>
        </authorList>
    </citation>
    <scope>NUCLEOTIDE SEQUENCE [LARGE SCALE GENOMIC DNA]</scope>
    <source>
        <strain evidence="4">DSM 16537</strain>
    </source>
</reference>
<dbReference type="Proteomes" id="UP000192333">
    <property type="component" value="Chromosome I"/>
</dbReference>
<dbReference type="RefSeq" id="WP_084119147.1">
    <property type="nucleotide sequence ID" value="NZ_LT838813.1"/>
</dbReference>
<gene>
    <name evidence="3" type="ORF">SAMN00777080_0874</name>
</gene>
<feature type="compositionally biased region" description="Basic and acidic residues" evidence="1">
    <location>
        <begin position="74"/>
        <end position="87"/>
    </location>
</feature>